<evidence type="ECO:0000256" key="9">
    <source>
        <dbReference type="ARBA" id="ARBA00022842"/>
    </source>
</evidence>
<dbReference type="RefSeq" id="WP_075998592.1">
    <property type="nucleotide sequence ID" value="NZ_PKUS01000003.1"/>
</dbReference>
<dbReference type="InterPro" id="IPR023214">
    <property type="entry name" value="HAD_sf"/>
</dbReference>
<keyword evidence="9 11" id="KW-0460">Magnesium</keyword>
<evidence type="ECO:0000256" key="7">
    <source>
        <dbReference type="ARBA" id="ARBA00022723"/>
    </source>
</evidence>
<evidence type="ECO:0000256" key="5">
    <source>
        <dbReference type="ARBA" id="ARBA00013066"/>
    </source>
</evidence>
<keyword evidence="11" id="KW-0448">Lipopolysaccharide biosynthesis</keyword>
<evidence type="ECO:0000256" key="11">
    <source>
        <dbReference type="PIRNR" id="PIRNR006118"/>
    </source>
</evidence>
<dbReference type="InterPro" id="IPR050793">
    <property type="entry name" value="CMP-NeuNAc_synthase"/>
</dbReference>
<dbReference type="GO" id="GO:0008781">
    <property type="term" value="F:N-acylneuraminate cytidylyltransferase activity"/>
    <property type="evidence" value="ECO:0007669"/>
    <property type="project" value="TreeGrafter"/>
</dbReference>
<dbReference type="AlphaFoldDB" id="A0A2N5X687"/>
<dbReference type="InterPro" id="IPR010023">
    <property type="entry name" value="KdsC_fam"/>
</dbReference>
<evidence type="ECO:0000256" key="3">
    <source>
        <dbReference type="ARBA" id="ARBA00005893"/>
    </source>
</evidence>
<feature type="binding site" evidence="12">
    <location>
        <position position="113"/>
    </location>
    <ligand>
        <name>Mg(2+)</name>
        <dbReference type="ChEBI" id="CHEBI:18420"/>
    </ligand>
</feature>
<comment type="function">
    <text evidence="11">Catalyzes the hydrolysis of 3-deoxy-D-manno-octulosonate 8-phosphate (KDO 8-P) to 3-deoxy-D-manno-octulosonate (KDO) and inorganic phosphate.</text>
</comment>
<evidence type="ECO:0000313" key="14">
    <source>
        <dbReference type="Proteomes" id="UP000235005"/>
    </source>
</evidence>
<dbReference type="Proteomes" id="UP000235005">
    <property type="component" value="Unassembled WGS sequence"/>
</dbReference>
<evidence type="ECO:0000256" key="10">
    <source>
        <dbReference type="ARBA" id="ARBA00031051"/>
    </source>
</evidence>
<dbReference type="EMBL" id="PKUS01000003">
    <property type="protein sequence ID" value="PLW69987.1"/>
    <property type="molecule type" value="Genomic_DNA"/>
</dbReference>
<comment type="caution">
    <text evidence="13">The sequence shown here is derived from an EMBL/GenBank/DDBJ whole genome shotgun (WGS) entry which is preliminary data.</text>
</comment>
<evidence type="ECO:0000256" key="6">
    <source>
        <dbReference type="ARBA" id="ARBA00020092"/>
    </source>
</evidence>
<comment type="subunit">
    <text evidence="4 11">Homotetramer.</text>
</comment>
<feature type="binding site" evidence="12">
    <location>
        <position position="22"/>
    </location>
    <ligand>
        <name>substrate</name>
    </ligand>
</feature>
<dbReference type="NCBIfam" id="TIGR01670">
    <property type="entry name" value="KdsC-phosphatas"/>
    <property type="match status" value="1"/>
</dbReference>
<comment type="cofactor">
    <cofactor evidence="2 11 12">
        <name>Mg(2+)</name>
        <dbReference type="ChEBI" id="CHEBI:18420"/>
    </cofactor>
</comment>
<dbReference type="PANTHER" id="PTHR21485:SF3">
    <property type="entry name" value="N-ACYLNEURAMINATE CYTIDYLYLTRANSFERASE"/>
    <property type="match status" value="1"/>
</dbReference>
<dbReference type="SUPFAM" id="SSF56784">
    <property type="entry name" value="HAD-like"/>
    <property type="match status" value="1"/>
</dbReference>
<evidence type="ECO:0000313" key="13">
    <source>
        <dbReference type="EMBL" id="PLW69987.1"/>
    </source>
</evidence>
<keyword evidence="8 11" id="KW-0378">Hydrolase</keyword>
<dbReference type="OrthoDB" id="9805604at2"/>
<dbReference type="SFLD" id="SFLDG01138">
    <property type="entry name" value="C1.6.2:_Deoxy-d-mannose-octulo"/>
    <property type="match status" value="1"/>
</dbReference>
<dbReference type="FunFam" id="3.40.50.1000:FF:000029">
    <property type="entry name" value="3-deoxy-D-manno-octulosonate 8-phosphate phosphatase KdsC"/>
    <property type="match status" value="1"/>
</dbReference>
<evidence type="ECO:0000256" key="12">
    <source>
        <dbReference type="PIRSR" id="PIRSR006118-2"/>
    </source>
</evidence>
<name>A0A2N5X687_9GAMM</name>
<dbReference type="Gene3D" id="3.40.50.1000">
    <property type="entry name" value="HAD superfamily/HAD-like"/>
    <property type="match status" value="1"/>
</dbReference>
<dbReference type="PIRSF" id="PIRSF006118">
    <property type="entry name" value="KDO8-P_Ptase"/>
    <property type="match status" value="1"/>
</dbReference>
<evidence type="ECO:0000256" key="2">
    <source>
        <dbReference type="ARBA" id="ARBA00001946"/>
    </source>
</evidence>
<dbReference type="GO" id="GO:0046872">
    <property type="term" value="F:metal ion binding"/>
    <property type="evidence" value="ECO:0007669"/>
    <property type="project" value="UniProtKB-UniRule"/>
</dbReference>
<proteinExistence type="inferred from homology"/>
<keyword evidence="14" id="KW-1185">Reference proteome</keyword>
<dbReference type="InterPro" id="IPR036412">
    <property type="entry name" value="HAD-like_sf"/>
</dbReference>
<comment type="similarity">
    <text evidence="3 11">Belongs to the KdsC family.</text>
</comment>
<evidence type="ECO:0000256" key="8">
    <source>
        <dbReference type="ARBA" id="ARBA00022801"/>
    </source>
</evidence>
<dbReference type="GO" id="GO:0019143">
    <property type="term" value="F:3-deoxy-manno-octulosonate-8-phosphatase activity"/>
    <property type="evidence" value="ECO:0007669"/>
    <property type="project" value="UniProtKB-UniRule"/>
</dbReference>
<organism evidence="13 14">
    <name type="scientific">Pseudohalioglobus lutimaris</name>
    <dbReference type="NCBI Taxonomy" id="1737061"/>
    <lineage>
        <taxon>Bacteria</taxon>
        <taxon>Pseudomonadati</taxon>
        <taxon>Pseudomonadota</taxon>
        <taxon>Gammaproteobacteria</taxon>
        <taxon>Cellvibrionales</taxon>
        <taxon>Halieaceae</taxon>
        <taxon>Pseudohalioglobus</taxon>
    </lineage>
</organism>
<protein>
    <recommendedName>
        <fullName evidence="6 11">3-deoxy-D-manno-octulosonate 8-phosphate phosphatase KdsC</fullName>
        <ecNumber evidence="5 11">3.1.3.45</ecNumber>
    </recommendedName>
    <alternativeName>
        <fullName evidence="10 11">KDO 8-P phosphatase</fullName>
    </alternativeName>
</protein>
<gene>
    <name evidence="13" type="ORF">C0039_05575</name>
</gene>
<dbReference type="Pfam" id="PF00702">
    <property type="entry name" value="Hydrolase"/>
    <property type="match status" value="1"/>
</dbReference>
<dbReference type="EC" id="3.1.3.45" evidence="5 11"/>
<evidence type="ECO:0000256" key="4">
    <source>
        <dbReference type="ARBA" id="ARBA00011881"/>
    </source>
</evidence>
<dbReference type="SFLD" id="SFLDG01136">
    <property type="entry name" value="C1.6:_Phosphoserine_Phosphatas"/>
    <property type="match status" value="1"/>
</dbReference>
<feature type="binding site" evidence="12">
    <location>
        <position position="20"/>
    </location>
    <ligand>
        <name>Mg(2+)</name>
        <dbReference type="ChEBI" id="CHEBI:18420"/>
    </ligand>
</feature>
<dbReference type="CDD" id="cd01630">
    <property type="entry name" value="HAD_KDO-like"/>
    <property type="match status" value="1"/>
</dbReference>
<reference evidence="13 14" key="1">
    <citation type="submission" date="2018-01" db="EMBL/GenBank/DDBJ databases">
        <title>The draft genome sequence of Halioglobus lutimaris HF004.</title>
        <authorList>
            <person name="Du Z.-J."/>
            <person name="Shi M.-J."/>
        </authorList>
    </citation>
    <scope>NUCLEOTIDE SEQUENCE [LARGE SCALE GENOMIC DNA]</scope>
    <source>
        <strain evidence="13 14">HF004</strain>
    </source>
</reference>
<comment type="catalytic activity">
    <reaction evidence="1 11">
        <text>3-deoxy-alpha-D-manno-2-octulosonate-8-phosphate + H2O = 3-deoxy-alpha-D-manno-oct-2-ulosonate + phosphate</text>
        <dbReference type="Rhea" id="RHEA:11500"/>
        <dbReference type="ChEBI" id="CHEBI:15377"/>
        <dbReference type="ChEBI" id="CHEBI:43474"/>
        <dbReference type="ChEBI" id="CHEBI:85985"/>
        <dbReference type="ChEBI" id="CHEBI:85986"/>
        <dbReference type="EC" id="3.1.3.45"/>
    </reaction>
</comment>
<evidence type="ECO:0000256" key="1">
    <source>
        <dbReference type="ARBA" id="ARBA00000898"/>
    </source>
</evidence>
<keyword evidence="7 11" id="KW-0479">Metal-binding</keyword>
<dbReference type="SFLD" id="SFLDS00003">
    <property type="entry name" value="Haloacid_Dehalogenase"/>
    <property type="match status" value="1"/>
</dbReference>
<accession>A0A2N5X687</accession>
<dbReference type="GO" id="GO:0009103">
    <property type="term" value="P:lipopolysaccharide biosynthetic process"/>
    <property type="evidence" value="ECO:0007669"/>
    <property type="project" value="UniProtKB-UniRule"/>
</dbReference>
<dbReference type="PANTHER" id="PTHR21485">
    <property type="entry name" value="HAD SUPERFAMILY MEMBERS CMAS AND KDSC"/>
    <property type="match status" value="1"/>
</dbReference>
<sequence>MNTVATVEEIARDITLLALDVDGVLTDGRIQYGNSGEELKSFNIKDGLGIKLLQRDGIEVVLITGRSSHIVARRARELGISEVIQGREDKLTALKEICLLRQVTPQQCAYMGDDLPDLAAVRAAGIGMAPADAVISLHEAADWVSQYTGGHGAVREACEALLNWRGSLGKLQAKYD</sequence>